<evidence type="ECO:0000256" key="1">
    <source>
        <dbReference type="ARBA" id="ARBA00004141"/>
    </source>
</evidence>
<evidence type="ECO:0000256" key="3">
    <source>
        <dbReference type="ARBA" id="ARBA00022989"/>
    </source>
</evidence>
<keyword evidence="3 5" id="KW-1133">Transmembrane helix</keyword>
<gene>
    <name evidence="7" type="primary">LOC104744589</name>
</gene>
<keyword evidence="2 5" id="KW-0812">Transmembrane</keyword>
<protein>
    <submittedName>
        <fullName evidence="7">Mitochondrial import inner membrane translocase subunit TIM23-3</fullName>
    </submittedName>
</protein>
<dbReference type="Proteomes" id="UP000694864">
    <property type="component" value="Chromosome 15"/>
</dbReference>
<comment type="subcellular location">
    <subcellularLocation>
        <location evidence="1">Membrane</location>
        <topology evidence="1">Multi-pass membrane protein</topology>
    </subcellularLocation>
</comment>
<organism evidence="6 7">
    <name type="scientific">Camelina sativa</name>
    <name type="common">False flax</name>
    <name type="synonym">Myagrum sativum</name>
    <dbReference type="NCBI Taxonomy" id="90675"/>
    <lineage>
        <taxon>Eukaryota</taxon>
        <taxon>Viridiplantae</taxon>
        <taxon>Streptophyta</taxon>
        <taxon>Embryophyta</taxon>
        <taxon>Tracheophyta</taxon>
        <taxon>Spermatophyta</taxon>
        <taxon>Magnoliopsida</taxon>
        <taxon>eudicotyledons</taxon>
        <taxon>Gunneridae</taxon>
        <taxon>Pentapetalae</taxon>
        <taxon>rosids</taxon>
        <taxon>malvids</taxon>
        <taxon>Brassicales</taxon>
        <taxon>Brassicaceae</taxon>
        <taxon>Camelineae</taxon>
        <taxon>Camelina</taxon>
    </lineage>
</organism>
<dbReference type="GeneID" id="104744589"/>
<evidence type="ECO:0000256" key="4">
    <source>
        <dbReference type="ARBA" id="ARBA00023136"/>
    </source>
</evidence>
<dbReference type="PANTHER" id="PTHR15371:SF24">
    <property type="entry name" value="MITOCHONDRIAL IMPORT INNER MEMBRANE TRANSLOCASE SUBUNIT TIM23-3"/>
    <property type="match status" value="1"/>
</dbReference>
<name>A0ABM0W0H1_CAMSA</name>
<keyword evidence="6" id="KW-1185">Reference proteome</keyword>
<dbReference type="RefSeq" id="XP_010463967.1">
    <property type="nucleotide sequence ID" value="XM_010465665.2"/>
</dbReference>
<evidence type="ECO:0000313" key="7">
    <source>
        <dbReference type="RefSeq" id="XP_010463967.1"/>
    </source>
</evidence>
<dbReference type="Pfam" id="PF02466">
    <property type="entry name" value="Tim17"/>
    <property type="match status" value="1"/>
</dbReference>
<dbReference type="PANTHER" id="PTHR15371">
    <property type="entry name" value="TIM23"/>
    <property type="match status" value="1"/>
</dbReference>
<evidence type="ECO:0000256" key="2">
    <source>
        <dbReference type="ARBA" id="ARBA00022692"/>
    </source>
</evidence>
<proteinExistence type="predicted"/>
<reference evidence="7" key="2">
    <citation type="submission" date="2025-08" db="UniProtKB">
        <authorList>
            <consortium name="RefSeq"/>
        </authorList>
    </citation>
    <scope>IDENTIFICATION</scope>
    <source>
        <tissue evidence="7">Leaf</tissue>
    </source>
</reference>
<feature type="transmembrane region" description="Helical" evidence="5">
    <location>
        <begin position="162"/>
        <end position="179"/>
    </location>
</feature>
<evidence type="ECO:0000256" key="5">
    <source>
        <dbReference type="SAM" id="Phobius"/>
    </source>
</evidence>
<evidence type="ECO:0000313" key="6">
    <source>
        <dbReference type="Proteomes" id="UP000694864"/>
    </source>
</evidence>
<dbReference type="InterPro" id="IPR045238">
    <property type="entry name" value="Tim23-like"/>
</dbReference>
<keyword evidence="4 5" id="KW-0472">Membrane</keyword>
<accession>A0ABM0W0H1</accession>
<reference evidence="6" key="1">
    <citation type="journal article" date="2014" name="Nat. Commun.">
        <title>The emerging biofuel crop Camelina sativa retains a highly undifferentiated hexaploid genome structure.</title>
        <authorList>
            <person name="Kagale S."/>
            <person name="Koh C."/>
            <person name="Nixon J."/>
            <person name="Bollina V."/>
            <person name="Clarke W.E."/>
            <person name="Tuteja R."/>
            <person name="Spillane C."/>
            <person name="Robinson S.J."/>
            <person name="Links M.G."/>
            <person name="Clarke C."/>
            <person name="Higgins E.E."/>
            <person name="Huebert T."/>
            <person name="Sharpe A.G."/>
            <person name="Parkin I.A."/>
        </authorList>
    </citation>
    <scope>NUCLEOTIDE SEQUENCE [LARGE SCALE GENOMIC DNA]</scope>
    <source>
        <strain evidence="6">cv. DH55</strain>
    </source>
</reference>
<sequence>MADPMNPSTGGQQQQKYRQYNPYHGQINLPYRQIYELPTSPEFLYEEEATKKRLTWGENLTFFTGCGYVTGSVLGAAKGAIEGIRAAERGESLKIRTNRILNSGGLVGRRGGNCLGSLGLIFAAMESGVTYLRDGDDGSMTTGIAGLATGVLYRAASGPRSAVVAGVLGGVTAFAAVAGRRMVKRFVPI</sequence>